<evidence type="ECO:0000313" key="7">
    <source>
        <dbReference type="Proteomes" id="UP001196413"/>
    </source>
</evidence>
<feature type="region of interest" description="Disordered" evidence="3">
    <location>
        <begin position="666"/>
        <end position="685"/>
    </location>
</feature>
<evidence type="ECO:0000256" key="2">
    <source>
        <dbReference type="ARBA" id="ARBA00017294"/>
    </source>
</evidence>
<evidence type="ECO:0000256" key="3">
    <source>
        <dbReference type="SAM" id="MobiDB-lite"/>
    </source>
</evidence>
<feature type="region of interest" description="Disordered" evidence="3">
    <location>
        <begin position="520"/>
        <end position="555"/>
    </location>
</feature>
<evidence type="ECO:0000259" key="5">
    <source>
        <dbReference type="Pfam" id="PF12936"/>
    </source>
</evidence>
<comment type="caution">
    <text evidence="6">The sequence shown here is derived from an EMBL/GenBank/DDBJ whole genome shotgun (WGS) entry which is preliminary data.</text>
</comment>
<keyword evidence="7" id="KW-1185">Reference proteome</keyword>
<dbReference type="Pfam" id="PF12936">
    <property type="entry name" value="Kri1_C"/>
    <property type="match status" value="1"/>
</dbReference>
<evidence type="ECO:0000313" key="6">
    <source>
        <dbReference type="EMBL" id="KAJ1348120.1"/>
    </source>
</evidence>
<feature type="compositionally biased region" description="Basic and acidic residues" evidence="3">
    <location>
        <begin position="853"/>
        <end position="869"/>
    </location>
</feature>
<feature type="compositionally biased region" description="Basic residues" evidence="3">
    <location>
        <begin position="870"/>
        <end position="887"/>
    </location>
</feature>
<dbReference type="Pfam" id="PF05178">
    <property type="entry name" value="Kri1"/>
    <property type="match status" value="1"/>
</dbReference>
<feature type="compositionally biased region" description="Polar residues" evidence="3">
    <location>
        <begin position="207"/>
        <end position="226"/>
    </location>
</feature>
<dbReference type="EMBL" id="JAHQIW010000434">
    <property type="protein sequence ID" value="KAJ1348120.1"/>
    <property type="molecule type" value="Genomic_DNA"/>
</dbReference>
<dbReference type="GO" id="GO:0005730">
    <property type="term" value="C:nucleolus"/>
    <property type="evidence" value="ECO:0007669"/>
    <property type="project" value="TreeGrafter"/>
</dbReference>
<dbReference type="PANTHER" id="PTHR14490:SF5">
    <property type="entry name" value="PROTEIN KRI1 HOMOLOG"/>
    <property type="match status" value="1"/>
</dbReference>
<feature type="compositionally biased region" description="Low complexity" evidence="3">
    <location>
        <begin position="191"/>
        <end position="206"/>
    </location>
</feature>
<organism evidence="6 7">
    <name type="scientific">Parelaphostrongylus tenuis</name>
    <name type="common">Meningeal worm</name>
    <dbReference type="NCBI Taxonomy" id="148309"/>
    <lineage>
        <taxon>Eukaryota</taxon>
        <taxon>Metazoa</taxon>
        <taxon>Ecdysozoa</taxon>
        <taxon>Nematoda</taxon>
        <taxon>Chromadorea</taxon>
        <taxon>Rhabditida</taxon>
        <taxon>Rhabditina</taxon>
        <taxon>Rhabditomorpha</taxon>
        <taxon>Strongyloidea</taxon>
        <taxon>Metastrongylidae</taxon>
        <taxon>Parelaphostrongylus</taxon>
    </lineage>
</organism>
<name>A0AAD5LX63_PARTN</name>
<evidence type="ECO:0000256" key="1">
    <source>
        <dbReference type="ARBA" id="ARBA00007473"/>
    </source>
</evidence>
<dbReference type="PANTHER" id="PTHR14490">
    <property type="entry name" value="ZINC FINGER, ZZ TYPE"/>
    <property type="match status" value="1"/>
</dbReference>
<protein>
    <recommendedName>
        <fullName evidence="2">Protein KRI1 homolog</fullName>
    </recommendedName>
</protein>
<feature type="non-terminal residue" evidence="6">
    <location>
        <position position="1"/>
    </location>
</feature>
<keyword evidence="4" id="KW-1133">Transmembrane helix</keyword>
<dbReference type="Proteomes" id="UP001196413">
    <property type="component" value="Unassembled WGS sequence"/>
</dbReference>
<feature type="compositionally biased region" description="Basic and acidic residues" evidence="3">
    <location>
        <begin position="538"/>
        <end position="555"/>
    </location>
</feature>
<dbReference type="AlphaFoldDB" id="A0AAD5LX63"/>
<dbReference type="GO" id="GO:0000447">
    <property type="term" value="P:endonucleolytic cleavage in ITS1 to separate SSU-rRNA from 5.8S rRNA and LSU-rRNA from tricistronic rRNA transcript (SSU-rRNA, 5.8S rRNA, LSU-rRNA)"/>
    <property type="evidence" value="ECO:0007669"/>
    <property type="project" value="TreeGrafter"/>
</dbReference>
<feature type="region of interest" description="Disordered" evidence="3">
    <location>
        <begin position="853"/>
        <end position="889"/>
    </location>
</feature>
<dbReference type="GO" id="GO:0030686">
    <property type="term" value="C:90S preribosome"/>
    <property type="evidence" value="ECO:0007669"/>
    <property type="project" value="TreeGrafter"/>
</dbReference>
<accession>A0AAD5LX63</accession>
<evidence type="ECO:0000256" key="4">
    <source>
        <dbReference type="SAM" id="Phobius"/>
    </source>
</evidence>
<feature type="region of interest" description="Disordered" evidence="3">
    <location>
        <begin position="169"/>
        <end position="245"/>
    </location>
</feature>
<feature type="transmembrane region" description="Helical" evidence="4">
    <location>
        <begin position="104"/>
        <end position="128"/>
    </location>
</feature>
<gene>
    <name evidence="6" type="ORF">KIN20_003351</name>
</gene>
<keyword evidence="4" id="KW-0472">Membrane</keyword>
<dbReference type="InterPro" id="IPR024626">
    <property type="entry name" value="Kri1-like_C"/>
</dbReference>
<sequence length="916" mass="106881">MIESAQNRMMRMHQQMNEMLAAFSRQFFDGIRRHMQRQSQPFAERPSGHDFFAHIGPEVGNFLTNGEPILITHPLTRDEENDEDTARPIKVLRYQSSSNHPPSIFYWIMIVFGIGALLLTLYASVIFFRVMRSAAYKKISADCVTGHRSTSLTSAGPLPVKKVPLDGWVEHSEPSGVPPPAYDQVSIHSLQKQQQQQQQQGQETQQTKVDNVSSATPASEQNSGAQMTKKKLLSSDSEGETGADTNTLAINKSYANRYDNWRRLEELQKSMSSRISTVTQFDESSSSEEEIEWSAADEMRFLRTLSALKEGDESIYDEKSRFWTDSDVQQKTARRRTSEKQQQSPMYLKDYERKLVLEKEGQIDESDGEVHQEDPNYFDEQERIRNELRRAVENHETGVNDDNSDEFLIAKVKTAEEKEKEEEDFYSWLKSHGDEDVGDNDFLRGLKKAWKNPEIDEGEKFLRDYLVNRDFIPSEKDEIVTFDDIQEIEEDEKDLEMQRNFEHKYNFRFEEPDQEFIKQYPRTVGDSLRKHNTKRKEKREEYKERKEQEKRERKQEIREMKKVMRTEIERKLERLRKMAGDDIQLNVDDLTGDFDPREYDKRMAELFNEEYYGKGGATADGDVKKPEFSDMDEFESDSSDYDNFCGPSAINKAGVATSECDTVEQNGERAKIQRKNDSRRKRKRNGKLWEALRKKKPIFDPNEKTFEEYFNEYYALDYEDIIGDQLTRFKYRQVVPNDFGLSVGEILSADDRQLNAWASIKKATGYRTEHEDLIEVKRYKKKAADVKKKQRIFSTDFGGKKSKMQALQQAKDNESDQMCVMGVENKTKETAFQARRKELDLVGKEQSVSEECRRQESTKLKSSSLDEVRIRKKKSKKNKLHSSSKKTRTIDEINVSDSRLKAYGINPKKFKNKLKF</sequence>
<feature type="compositionally biased region" description="Basic and acidic residues" evidence="3">
    <location>
        <begin position="666"/>
        <end position="676"/>
    </location>
</feature>
<feature type="region of interest" description="Disordered" evidence="3">
    <location>
        <begin position="326"/>
        <end position="347"/>
    </location>
</feature>
<keyword evidence="4" id="KW-0812">Transmembrane</keyword>
<reference evidence="6" key="1">
    <citation type="submission" date="2021-06" db="EMBL/GenBank/DDBJ databases">
        <title>Parelaphostrongylus tenuis whole genome reference sequence.</title>
        <authorList>
            <person name="Garwood T.J."/>
            <person name="Larsen P.A."/>
            <person name="Fountain-Jones N.M."/>
            <person name="Garbe J.R."/>
            <person name="Macchietto M.G."/>
            <person name="Kania S.A."/>
            <person name="Gerhold R.W."/>
            <person name="Richards J.E."/>
            <person name="Wolf T.M."/>
        </authorList>
    </citation>
    <scope>NUCLEOTIDE SEQUENCE</scope>
    <source>
        <strain evidence="6">MNPRO001-30</strain>
        <tissue evidence="6">Meninges</tissue>
    </source>
</reference>
<dbReference type="InterPro" id="IPR018034">
    <property type="entry name" value="Kri1"/>
</dbReference>
<feature type="domain" description="Kri1-like C-terminal" evidence="5">
    <location>
        <begin position="704"/>
        <end position="791"/>
    </location>
</feature>
<proteinExistence type="inferred from homology"/>
<comment type="similarity">
    <text evidence="1">Belongs to the KRI1 family.</text>
</comment>